<keyword evidence="3" id="KW-1185">Reference proteome</keyword>
<protein>
    <recommendedName>
        <fullName evidence="4">Secreted protein</fullName>
    </recommendedName>
</protein>
<feature type="chain" id="PRO_5022805918" description="Secreted protein" evidence="1">
    <location>
        <begin position="26"/>
        <end position="140"/>
    </location>
</feature>
<evidence type="ECO:0000256" key="1">
    <source>
        <dbReference type="SAM" id="SignalP"/>
    </source>
</evidence>
<sequence>MKPLFTRILSFFLAVFILFSTSSFSVDMHFCCNELVDIAFFGKTESCKDIVHKKDNTSKQCTTLQEKDCCSNQTIVKEGDDTFKKSNIILENENLVFINTFFYTYINLFEGLEENVISFQTYRPPLLSTDIIILNETFLI</sequence>
<comment type="caution">
    <text evidence="2">The sequence shown here is derived from an EMBL/GenBank/DDBJ whole genome shotgun (WGS) entry which is preliminary data.</text>
</comment>
<evidence type="ECO:0008006" key="4">
    <source>
        <dbReference type="Google" id="ProtNLM"/>
    </source>
</evidence>
<evidence type="ECO:0000313" key="2">
    <source>
        <dbReference type="EMBL" id="TXD73497.1"/>
    </source>
</evidence>
<dbReference type="OrthoDB" id="1493875at2"/>
<dbReference type="EMBL" id="VORT01000004">
    <property type="protein sequence ID" value="TXD73497.1"/>
    <property type="molecule type" value="Genomic_DNA"/>
</dbReference>
<dbReference type="Proteomes" id="UP000321497">
    <property type="component" value="Unassembled WGS sequence"/>
</dbReference>
<dbReference type="AlphaFoldDB" id="A0A5C6Z0F7"/>
<organism evidence="2 3">
    <name type="scientific">Aequorivita antarctica</name>
    <dbReference type="NCBI Taxonomy" id="153266"/>
    <lineage>
        <taxon>Bacteria</taxon>
        <taxon>Pseudomonadati</taxon>
        <taxon>Bacteroidota</taxon>
        <taxon>Flavobacteriia</taxon>
        <taxon>Flavobacteriales</taxon>
        <taxon>Flavobacteriaceae</taxon>
        <taxon>Aequorivita</taxon>
    </lineage>
</organism>
<keyword evidence="1" id="KW-0732">Signal</keyword>
<reference evidence="2 3" key="1">
    <citation type="submission" date="2019-08" db="EMBL/GenBank/DDBJ databases">
        <title>Genome of Aequorivita antarctica SW49 (type strain).</title>
        <authorList>
            <person name="Bowman J.P."/>
        </authorList>
    </citation>
    <scope>NUCLEOTIDE SEQUENCE [LARGE SCALE GENOMIC DNA]</scope>
    <source>
        <strain evidence="2 3">SW49</strain>
    </source>
</reference>
<proteinExistence type="predicted"/>
<accession>A0A5C6Z0F7</accession>
<evidence type="ECO:0000313" key="3">
    <source>
        <dbReference type="Proteomes" id="UP000321497"/>
    </source>
</evidence>
<feature type="signal peptide" evidence="1">
    <location>
        <begin position="1"/>
        <end position="25"/>
    </location>
</feature>
<dbReference type="NCBIfam" id="NF047658">
    <property type="entry name" value="HYC_CC_PP"/>
    <property type="match status" value="1"/>
</dbReference>
<dbReference type="InterPro" id="IPR058512">
    <property type="entry name" value="DUF8199"/>
</dbReference>
<name>A0A5C6Z0F7_9FLAO</name>
<gene>
    <name evidence="2" type="ORF">ESU54_06965</name>
</gene>
<dbReference type="Pfam" id="PF26622">
    <property type="entry name" value="DUF8199"/>
    <property type="match status" value="1"/>
</dbReference>
<dbReference type="InterPro" id="IPR058060">
    <property type="entry name" value="HYC_CC_PP"/>
</dbReference>